<dbReference type="SUPFAM" id="SSF47413">
    <property type="entry name" value="lambda repressor-like DNA-binding domains"/>
    <property type="match status" value="1"/>
</dbReference>
<evidence type="ECO:0000256" key="1">
    <source>
        <dbReference type="ARBA" id="ARBA00023125"/>
    </source>
</evidence>
<dbReference type="Proteomes" id="UP000425916">
    <property type="component" value="Chromosome"/>
</dbReference>
<accession>A0A6I5ZNX6</accession>
<feature type="domain" description="HTH cro/C1-type" evidence="2">
    <location>
        <begin position="8"/>
        <end position="62"/>
    </location>
</feature>
<dbReference type="InterPro" id="IPR010982">
    <property type="entry name" value="Lambda_DNA-bd_dom_sf"/>
</dbReference>
<dbReference type="RefSeq" id="WP_156272300.1">
    <property type="nucleotide sequence ID" value="NZ_CP046244.1"/>
</dbReference>
<organism evidence="3 4">
    <name type="scientific">Neomoorella glycerini</name>
    <dbReference type="NCBI Taxonomy" id="55779"/>
    <lineage>
        <taxon>Bacteria</taxon>
        <taxon>Bacillati</taxon>
        <taxon>Bacillota</taxon>
        <taxon>Clostridia</taxon>
        <taxon>Neomoorellales</taxon>
        <taxon>Neomoorellaceae</taxon>
        <taxon>Neomoorella</taxon>
    </lineage>
</organism>
<evidence type="ECO:0000259" key="2">
    <source>
        <dbReference type="PROSITE" id="PS50943"/>
    </source>
</evidence>
<proteinExistence type="predicted"/>
<dbReference type="Pfam" id="PF12844">
    <property type="entry name" value="HTH_19"/>
    <property type="match status" value="1"/>
</dbReference>
<keyword evidence="1" id="KW-0238">DNA-binding</keyword>
<keyword evidence="4" id="KW-1185">Reference proteome</keyword>
<sequence>MESIGKRFKHLRKMMKMSQVNFAQAIGISQGTLSDIEKDKFKPSIETVISASRYFNISTDWLLKGTGPGPGEVPVREKRQAELSPLEREILEKFRELDEEGKREVAHFVNYTHFEQAKKGRLSTSTSEQAAGKEYA</sequence>
<dbReference type="InterPro" id="IPR001387">
    <property type="entry name" value="Cro/C1-type_HTH"/>
</dbReference>
<dbReference type="SMART" id="SM00530">
    <property type="entry name" value="HTH_XRE"/>
    <property type="match status" value="1"/>
</dbReference>
<dbReference type="GO" id="GO:0003677">
    <property type="term" value="F:DNA binding"/>
    <property type="evidence" value="ECO:0007669"/>
    <property type="project" value="UniProtKB-KW"/>
</dbReference>
<dbReference type="AlphaFoldDB" id="A0A6I5ZNX6"/>
<dbReference type="Gene3D" id="1.10.260.40">
    <property type="entry name" value="lambda repressor-like DNA-binding domains"/>
    <property type="match status" value="1"/>
</dbReference>
<protein>
    <submittedName>
        <fullName evidence="3">HTH-type transcriptional regulator ImmR</fullName>
    </submittedName>
</protein>
<reference evidence="3 4" key="1">
    <citation type="submission" date="2019-11" db="EMBL/GenBank/DDBJ databases">
        <title>Genome sequence of Moorella glycerini DSM11254.</title>
        <authorList>
            <person name="Poehlein A."/>
            <person name="Boeer T."/>
            <person name="Daniel R."/>
        </authorList>
    </citation>
    <scope>NUCLEOTIDE SEQUENCE [LARGE SCALE GENOMIC DNA]</scope>
    <source>
        <strain evidence="3 4">DSM 11254</strain>
    </source>
</reference>
<dbReference type="PROSITE" id="PS50943">
    <property type="entry name" value="HTH_CROC1"/>
    <property type="match status" value="1"/>
</dbReference>
<evidence type="ECO:0000313" key="3">
    <source>
        <dbReference type="EMBL" id="QGP91674.1"/>
    </source>
</evidence>
<dbReference type="PANTHER" id="PTHR46558:SF11">
    <property type="entry name" value="HTH-TYPE TRANSCRIPTIONAL REGULATOR XRE"/>
    <property type="match status" value="1"/>
</dbReference>
<dbReference type="EMBL" id="CP046244">
    <property type="protein sequence ID" value="QGP91674.1"/>
    <property type="molecule type" value="Genomic_DNA"/>
</dbReference>
<evidence type="ECO:0000313" key="4">
    <source>
        <dbReference type="Proteomes" id="UP000425916"/>
    </source>
</evidence>
<dbReference type="OrthoDB" id="1726456at2"/>
<dbReference type="PANTHER" id="PTHR46558">
    <property type="entry name" value="TRACRIPTIONAL REGULATORY PROTEIN-RELATED-RELATED"/>
    <property type="match status" value="1"/>
</dbReference>
<gene>
    <name evidence="3" type="primary">immR</name>
    <name evidence="3" type="ORF">MGLY_10160</name>
</gene>
<name>A0A6I5ZNX6_9FIRM</name>
<dbReference type="CDD" id="cd00093">
    <property type="entry name" value="HTH_XRE"/>
    <property type="match status" value="1"/>
</dbReference>